<dbReference type="PROSITE" id="PS50011">
    <property type="entry name" value="PROTEIN_KINASE_DOM"/>
    <property type="match status" value="1"/>
</dbReference>
<dbReference type="InterPro" id="IPR000719">
    <property type="entry name" value="Prot_kinase_dom"/>
</dbReference>
<reference evidence="2 3" key="2">
    <citation type="journal article" date="2016" name="Appl. Microbiol. Biotechnol.">
        <title>Exploiting the genome sequence of Streptomyces nodosus for enhanced antibiotic production.</title>
        <authorList>
            <person name="Sweeney P."/>
            <person name="Murphy C.D."/>
            <person name="Caffrey P."/>
        </authorList>
    </citation>
    <scope>NUCLEOTIDE SEQUENCE [LARGE SCALE GENOMIC DNA]</scope>
    <source>
        <strain evidence="2 3">ATCC 14899</strain>
    </source>
</reference>
<evidence type="ECO:0000313" key="3">
    <source>
        <dbReference type="Proteomes" id="UP000031526"/>
    </source>
</evidence>
<organism evidence="2 3">
    <name type="scientific">Streptomyces nodosus</name>
    <dbReference type="NCBI Taxonomy" id="40318"/>
    <lineage>
        <taxon>Bacteria</taxon>
        <taxon>Bacillati</taxon>
        <taxon>Actinomycetota</taxon>
        <taxon>Actinomycetes</taxon>
        <taxon>Kitasatosporales</taxon>
        <taxon>Streptomycetaceae</taxon>
        <taxon>Streptomyces</taxon>
    </lineage>
</organism>
<dbReference type="STRING" id="40318.SNOD_31135"/>
<dbReference type="SUPFAM" id="SSF56112">
    <property type="entry name" value="Protein kinase-like (PK-like)"/>
    <property type="match status" value="1"/>
</dbReference>
<dbReference type="AlphaFoldDB" id="A0A0B5DJV1"/>
<sequence length="353" mass="39178">MAGVPPDARLAAHRDIGDALAATDDRELAALVESGTPLGTGIGGRSLLIEVAGRRVFVKRVPLTDAEQRPGNVRSTANLFRVPVVCHYGLGSPGFGAWRELAAHTMTTGWVRSGQFSGFPLLHHWRVLPDPPRPLHEELADVERVVAYWGGAPQVRERIEALRTASASVTLFLEYVPHHLHDWLGARHASGDLDGALALVQRQLMATADFLQVHELLHFDAHFENVLTDGRRLYLADFGLTLSPRFLLTSEERAFYDRHHGYDHAYMAAQLVNWLVTALYGYRGEERDAFVRACAEGRRPEGAPSAAAGIIMRHAPLTAVRAGFSHRLRFESRNASYPYEALRDAYRRPTDSV</sequence>
<evidence type="ECO:0000259" key="1">
    <source>
        <dbReference type="PROSITE" id="PS50011"/>
    </source>
</evidence>
<feature type="domain" description="Protein kinase" evidence="1">
    <location>
        <begin position="32"/>
        <end position="353"/>
    </location>
</feature>
<dbReference type="Proteomes" id="UP000031526">
    <property type="component" value="Chromosome"/>
</dbReference>
<accession>A0A0B5DJV1</accession>
<name>A0A0B5DJV1_9ACTN</name>
<dbReference type="GO" id="GO:0005524">
    <property type="term" value="F:ATP binding"/>
    <property type="evidence" value="ECO:0007669"/>
    <property type="project" value="InterPro"/>
</dbReference>
<keyword evidence="3" id="KW-1185">Reference proteome</keyword>
<dbReference type="Gene3D" id="1.10.510.10">
    <property type="entry name" value="Transferase(Phosphotransferase) domain 1"/>
    <property type="match status" value="1"/>
</dbReference>
<proteinExistence type="predicted"/>
<dbReference type="InterPro" id="IPR011009">
    <property type="entry name" value="Kinase-like_dom_sf"/>
</dbReference>
<gene>
    <name evidence="2" type="ORF">SNOD_31135</name>
</gene>
<dbReference type="GO" id="GO:0004672">
    <property type="term" value="F:protein kinase activity"/>
    <property type="evidence" value="ECO:0007669"/>
    <property type="project" value="InterPro"/>
</dbReference>
<dbReference type="EMBL" id="CP009313">
    <property type="protein sequence ID" value="AJE43953.1"/>
    <property type="molecule type" value="Genomic_DNA"/>
</dbReference>
<dbReference type="HOGENOM" id="CLU_067814_0_0_11"/>
<protein>
    <recommendedName>
        <fullName evidence="1">Protein kinase domain-containing protein</fullName>
    </recommendedName>
</protein>
<reference evidence="3" key="1">
    <citation type="submission" date="2014-09" db="EMBL/GenBank/DDBJ databases">
        <title>Sequence of the Streptomyces nodosus genome.</title>
        <authorList>
            <person name="Sweeney P."/>
            <person name="Stephens N."/>
            <person name="Murphy C."/>
            <person name="Caffrey P."/>
        </authorList>
    </citation>
    <scope>NUCLEOTIDE SEQUENCE [LARGE SCALE GENOMIC DNA]</scope>
    <source>
        <strain evidence="3">ATCC 14899</strain>
    </source>
</reference>
<evidence type="ECO:0000313" key="2">
    <source>
        <dbReference type="EMBL" id="AJE43953.1"/>
    </source>
</evidence>